<feature type="binding site" evidence="13">
    <location>
        <position position="36"/>
    </location>
    <ligand>
        <name>(2R)-3-phosphoglycerate</name>
        <dbReference type="ChEBI" id="CHEBI:58272"/>
    </ligand>
</feature>
<feature type="binding site" evidence="12">
    <location>
        <position position="36"/>
    </location>
    <ligand>
        <name>substrate</name>
    </ligand>
</feature>
<evidence type="ECO:0000256" key="10">
    <source>
        <dbReference type="ARBA" id="ARBA00022840"/>
    </source>
</evidence>
<protein>
    <recommendedName>
        <fullName evidence="6 12">Phosphoglycerate kinase</fullName>
        <ecNumber evidence="5 12">2.7.2.3</ecNumber>
    </recommendedName>
</protein>
<evidence type="ECO:0000256" key="8">
    <source>
        <dbReference type="ARBA" id="ARBA00022741"/>
    </source>
</evidence>
<dbReference type="InterPro" id="IPR015824">
    <property type="entry name" value="Phosphoglycerate_kinase_N"/>
</dbReference>
<comment type="subcellular location">
    <subcellularLocation>
        <location evidence="12">Cytoplasm</location>
    </subcellularLocation>
</comment>
<feature type="binding site" evidence="13">
    <location>
        <position position="118"/>
    </location>
    <ligand>
        <name>(2R)-3-phosphoglycerate</name>
        <dbReference type="ChEBI" id="CHEBI:58272"/>
    </ligand>
</feature>
<dbReference type="SUPFAM" id="SSF53748">
    <property type="entry name" value="Phosphoglycerate kinase"/>
    <property type="match status" value="1"/>
</dbReference>
<evidence type="ECO:0000256" key="12">
    <source>
        <dbReference type="HAMAP-Rule" id="MF_00145"/>
    </source>
</evidence>
<evidence type="ECO:0000256" key="3">
    <source>
        <dbReference type="ARBA" id="ARBA00008982"/>
    </source>
</evidence>
<dbReference type="EC" id="2.7.2.3" evidence="5 12"/>
<evidence type="ECO:0000256" key="1">
    <source>
        <dbReference type="ARBA" id="ARBA00000642"/>
    </source>
</evidence>
<proteinExistence type="inferred from homology"/>
<dbReference type="FunFam" id="3.40.50.1260:FF:000006">
    <property type="entry name" value="Phosphoglycerate kinase"/>
    <property type="match status" value="1"/>
</dbReference>
<dbReference type="CDD" id="cd00318">
    <property type="entry name" value="Phosphoglycerate_kinase"/>
    <property type="match status" value="1"/>
</dbReference>
<dbReference type="GO" id="GO:0005524">
    <property type="term" value="F:ATP binding"/>
    <property type="evidence" value="ECO:0007669"/>
    <property type="project" value="UniProtKB-KW"/>
</dbReference>
<dbReference type="GO" id="GO:0004618">
    <property type="term" value="F:phosphoglycerate kinase activity"/>
    <property type="evidence" value="ECO:0007669"/>
    <property type="project" value="UniProtKB-UniRule"/>
</dbReference>
<reference evidence="16" key="1">
    <citation type="submission" date="2020-02" db="EMBL/GenBank/DDBJ databases">
        <authorList>
            <person name="Meier V. D."/>
        </authorList>
    </citation>
    <scope>NUCLEOTIDE SEQUENCE</scope>
    <source>
        <strain evidence="16">AVDCRST_MAG26</strain>
    </source>
</reference>
<dbReference type="PANTHER" id="PTHR11406:SF23">
    <property type="entry name" value="PHOSPHOGLYCERATE KINASE 1, CHLOROPLASTIC-RELATED"/>
    <property type="match status" value="1"/>
</dbReference>
<dbReference type="GO" id="GO:0006094">
    <property type="term" value="P:gluconeogenesis"/>
    <property type="evidence" value="ECO:0007669"/>
    <property type="project" value="TreeGrafter"/>
</dbReference>
<comment type="subunit">
    <text evidence="4 12">Monomer.</text>
</comment>
<name>A0A6J4K0F0_9CHLR</name>
<dbReference type="AlphaFoldDB" id="A0A6J4K0F0"/>
<evidence type="ECO:0000313" key="16">
    <source>
        <dbReference type="EMBL" id="CAA9292638.1"/>
    </source>
</evidence>
<dbReference type="PIRSF" id="PIRSF000724">
    <property type="entry name" value="Pgk"/>
    <property type="match status" value="1"/>
</dbReference>
<feature type="binding site" evidence="12">
    <location>
        <position position="151"/>
    </location>
    <ligand>
        <name>substrate</name>
    </ligand>
</feature>
<keyword evidence="7 12" id="KW-0808">Transferase</keyword>
<evidence type="ECO:0000256" key="13">
    <source>
        <dbReference type="PIRSR" id="PIRSR000724-1"/>
    </source>
</evidence>
<evidence type="ECO:0000256" key="6">
    <source>
        <dbReference type="ARBA" id="ARBA00016471"/>
    </source>
</evidence>
<evidence type="ECO:0000256" key="2">
    <source>
        <dbReference type="ARBA" id="ARBA00004838"/>
    </source>
</evidence>
<dbReference type="Gene3D" id="3.40.50.1260">
    <property type="entry name" value="Phosphoglycerate kinase, N-terminal domain"/>
    <property type="match status" value="2"/>
</dbReference>
<dbReference type="Pfam" id="PF00162">
    <property type="entry name" value="PGK"/>
    <property type="match status" value="1"/>
</dbReference>
<comment type="similarity">
    <text evidence="3 12 15">Belongs to the phosphoglycerate kinase family.</text>
</comment>
<dbReference type="UniPathway" id="UPA00109">
    <property type="reaction ID" value="UER00185"/>
</dbReference>
<gene>
    <name evidence="12" type="primary">pgk</name>
    <name evidence="16" type="ORF">AVDCRST_MAG26-4217</name>
</gene>
<accession>A0A6J4K0F0</accession>
<comment type="pathway">
    <text evidence="2 12">Carbohydrate degradation; glycolysis; pyruvate from D-glyceraldehyde 3-phosphate: step 2/5.</text>
</comment>
<dbReference type="GO" id="GO:0006096">
    <property type="term" value="P:glycolytic process"/>
    <property type="evidence" value="ECO:0007669"/>
    <property type="project" value="UniProtKB-UniRule"/>
</dbReference>
<dbReference type="PANTHER" id="PTHR11406">
    <property type="entry name" value="PHOSPHOGLYCERATE KINASE"/>
    <property type="match status" value="1"/>
</dbReference>
<evidence type="ECO:0000256" key="14">
    <source>
        <dbReference type="PIRSR" id="PIRSR000724-2"/>
    </source>
</evidence>
<feature type="binding site" evidence="12 13">
    <location>
        <begin position="59"/>
        <end position="62"/>
    </location>
    <ligand>
        <name>substrate</name>
    </ligand>
</feature>
<keyword evidence="11 12" id="KW-0324">Glycolysis</keyword>
<feature type="binding site" evidence="12 13">
    <location>
        <begin position="21"/>
        <end position="23"/>
    </location>
    <ligand>
        <name>substrate</name>
    </ligand>
</feature>
<feature type="binding site" evidence="12 14">
    <location>
        <position position="201"/>
    </location>
    <ligand>
        <name>ATP</name>
        <dbReference type="ChEBI" id="CHEBI:30616"/>
    </ligand>
</feature>
<dbReference type="InterPro" id="IPR036043">
    <property type="entry name" value="Phosphoglycerate_kinase_sf"/>
</dbReference>
<organism evidence="16">
    <name type="scientific">uncultured Chloroflexia bacterium</name>
    <dbReference type="NCBI Taxonomy" id="1672391"/>
    <lineage>
        <taxon>Bacteria</taxon>
        <taxon>Bacillati</taxon>
        <taxon>Chloroflexota</taxon>
        <taxon>Chloroflexia</taxon>
        <taxon>environmental samples</taxon>
    </lineage>
</organism>
<dbReference type="PRINTS" id="PR00477">
    <property type="entry name" value="PHGLYCKINASE"/>
</dbReference>
<evidence type="ECO:0000256" key="9">
    <source>
        <dbReference type="ARBA" id="ARBA00022777"/>
    </source>
</evidence>
<sequence>MNKKTIHDLDVKGKRALVRVDFNVPLDKGTIGDDTRITAAVPTIQYLLDQGASVVLMSHLGRPKKGPSDELRLDPVARRLEELLGRPVQKVNVTTGAEAEAAAEALQPGDVLLLENTRFDPREEKNDPAMAAELAKLGDIYVNDAFGAAHRAHASTEGVARHLPGVAGFLLEKELAALGGAIQDPERPFVTVIGGAKISDKIGVIDNLLGKVDALLIGGGMANTFLVAQGHDVGDSLVEPDSVEVARNLIEQARERGAQLRLPTDAVIADAFDASANRQVVKVDAVPAGWRILDIGPETVQAYSEVVRGARTVIWNGPMGVFELAPFAEGTRAIAQALAESGARSIIGGGDSVAAVEQMGLADRMTHISTGGGASLELLEGKELPGVAILQDR</sequence>
<feature type="binding site" evidence="12 14">
    <location>
        <begin position="349"/>
        <end position="352"/>
    </location>
    <ligand>
        <name>ATP</name>
        <dbReference type="ChEBI" id="CHEBI:30616"/>
    </ligand>
</feature>
<feature type="binding site" evidence="12">
    <location>
        <position position="118"/>
    </location>
    <ligand>
        <name>substrate</name>
    </ligand>
</feature>
<feature type="binding site" evidence="12 14">
    <location>
        <position position="323"/>
    </location>
    <ligand>
        <name>ATP</name>
        <dbReference type="ChEBI" id="CHEBI:30616"/>
    </ligand>
</feature>
<dbReference type="HAMAP" id="MF_00145">
    <property type="entry name" value="Phosphoglyc_kinase"/>
    <property type="match status" value="1"/>
</dbReference>
<dbReference type="GO" id="GO:0043531">
    <property type="term" value="F:ADP binding"/>
    <property type="evidence" value="ECO:0007669"/>
    <property type="project" value="TreeGrafter"/>
</dbReference>
<dbReference type="InterPro" id="IPR001576">
    <property type="entry name" value="Phosphoglycerate_kinase"/>
</dbReference>
<evidence type="ECO:0000256" key="11">
    <source>
        <dbReference type="ARBA" id="ARBA00023152"/>
    </source>
</evidence>
<evidence type="ECO:0000256" key="7">
    <source>
        <dbReference type="ARBA" id="ARBA00022679"/>
    </source>
</evidence>
<dbReference type="FunFam" id="3.40.50.1260:FF:000003">
    <property type="entry name" value="Phosphoglycerate kinase"/>
    <property type="match status" value="1"/>
</dbReference>
<keyword evidence="10 12" id="KW-0067">ATP-binding</keyword>
<keyword evidence="8 12" id="KW-0547">Nucleotide-binding</keyword>
<evidence type="ECO:0000256" key="15">
    <source>
        <dbReference type="RuleBase" id="RU000532"/>
    </source>
</evidence>
<keyword evidence="9 12" id="KW-0418">Kinase</keyword>
<evidence type="ECO:0000256" key="5">
    <source>
        <dbReference type="ARBA" id="ARBA00013061"/>
    </source>
</evidence>
<dbReference type="GO" id="GO:0005829">
    <property type="term" value="C:cytosol"/>
    <property type="evidence" value="ECO:0007669"/>
    <property type="project" value="UniProtKB-ARBA"/>
</dbReference>
<evidence type="ECO:0000256" key="4">
    <source>
        <dbReference type="ARBA" id="ARBA00011245"/>
    </source>
</evidence>
<dbReference type="EMBL" id="CADCTK010000988">
    <property type="protein sequence ID" value="CAA9292638.1"/>
    <property type="molecule type" value="Genomic_DNA"/>
</dbReference>
<feature type="binding site" evidence="13">
    <location>
        <position position="151"/>
    </location>
    <ligand>
        <name>(2R)-3-phosphoglycerate</name>
        <dbReference type="ChEBI" id="CHEBI:58272"/>
    </ligand>
</feature>
<comment type="caution">
    <text evidence="12">Lacks conserved residue(s) required for the propagation of feature annotation.</text>
</comment>
<keyword evidence="12" id="KW-0963">Cytoplasm</keyword>
<comment type="catalytic activity">
    <reaction evidence="1 12 15">
        <text>(2R)-3-phosphoglycerate + ATP = (2R)-3-phospho-glyceroyl phosphate + ADP</text>
        <dbReference type="Rhea" id="RHEA:14801"/>
        <dbReference type="ChEBI" id="CHEBI:30616"/>
        <dbReference type="ChEBI" id="CHEBI:57604"/>
        <dbReference type="ChEBI" id="CHEBI:58272"/>
        <dbReference type="ChEBI" id="CHEBI:456216"/>
        <dbReference type="EC" id="2.7.2.3"/>
    </reaction>
</comment>